<dbReference type="InterPro" id="IPR005829">
    <property type="entry name" value="Sugar_transporter_CS"/>
</dbReference>
<dbReference type="InterPro" id="IPR036259">
    <property type="entry name" value="MFS_trans_sf"/>
</dbReference>
<name>A0A2G8JNC5_STIJA</name>
<evidence type="ECO:0000256" key="4">
    <source>
        <dbReference type="ARBA" id="ARBA00022989"/>
    </source>
</evidence>
<dbReference type="PRINTS" id="PR00171">
    <property type="entry name" value="SUGRTRNSPORT"/>
</dbReference>
<dbReference type="GO" id="GO:0055056">
    <property type="term" value="F:D-glucose transmembrane transporter activity"/>
    <property type="evidence" value="ECO:0007669"/>
    <property type="project" value="TreeGrafter"/>
</dbReference>
<keyword evidence="2" id="KW-0813">Transport</keyword>
<dbReference type="GO" id="GO:0046323">
    <property type="term" value="P:D-glucose import"/>
    <property type="evidence" value="ECO:0007669"/>
    <property type="project" value="TreeGrafter"/>
</dbReference>
<dbReference type="AlphaFoldDB" id="A0A2G8JNC5"/>
<feature type="transmembrane region" description="Helical" evidence="6">
    <location>
        <begin position="78"/>
        <end position="97"/>
    </location>
</feature>
<evidence type="ECO:0000256" key="2">
    <source>
        <dbReference type="ARBA" id="ARBA00022448"/>
    </source>
</evidence>
<dbReference type="InterPro" id="IPR045263">
    <property type="entry name" value="GLUT"/>
</dbReference>
<proteinExistence type="predicted"/>
<keyword evidence="8" id="KW-0762">Sugar transport</keyword>
<evidence type="ECO:0000256" key="5">
    <source>
        <dbReference type="ARBA" id="ARBA00023136"/>
    </source>
</evidence>
<evidence type="ECO:0000313" key="9">
    <source>
        <dbReference type="Proteomes" id="UP000230750"/>
    </source>
</evidence>
<dbReference type="EMBL" id="MRZV01001534">
    <property type="protein sequence ID" value="PIK37218.1"/>
    <property type="molecule type" value="Genomic_DNA"/>
</dbReference>
<feature type="transmembrane region" description="Helical" evidence="6">
    <location>
        <begin position="43"/>
        <end position="66"/>
    </location>
</feature>
<dbReference type="PROSITE" id="PS50850">
    <property type="entry name" value="MFS"/>
    <property type="match status" value="1"/>
</dbReference>
<dbReference type="GO" id="GO:0070837">
    <property type="term" value="P:dehydroascorbic acid transport"/>
    <property type="evidence" value="ECO:0007669"/>
    <property type="project" value="TreeGrafter"/>
</dbReference>
<comment type="caution">
    <text evidence="8">The sequence shown here is derived from an EMBL/GenBank/DDBJ whole genome shotgun (WGS) entry which is preliminary data.</text>
</comment>
<feature type="domain" description="Major facilitator superfamily (MFS) profile" evidence="7">
    <location>
        <begin position="1"/>
        <end position="263"/>
    </location>
</feature>
<gene>
    <name evidence="8" type="ORF">BSL78_25947</name>
</gene>
<dbReference type="SUPFAM" id="SSF103473">
    <property type="entry name" value="MFS general substrate transporter"/>
    <property type="match status" value="1"/>
</dbReference>
<keyword evidence="9" id="KW-1185">Reference proteome</keyword>
<evidence type="ECO:0000256" key="6">
    <source>
        <dbReference type="SAM" id="Phobius"/>
    </source>
</evidence>
<evidence type="ECO:0000256" key="1">
    <source>
        <dbReference type="ARBA" id="ARBA00004141"/>
    </source>
</evidence>
<dbReference type="PANTHER" id="PTHR23503">
    <property type="entry name" value="SOLUTE CARRIER FAMILY 2"/>
    <property type="match status" value="1"/>
</dbReference>
<dbReference type="OrthoDB" id="4540492at2759"/>
<feature type="transmembrane region" description="Helical" evidence="6">
    <location>
        <begin position="224"/>
        <end position="242"/>
    </location>
</feature>
<evidence type="ECO:0000256" key="3">
    <source>
        <dbReference type="ARBA" id="ARBA00022692"/>
    </source>
</evidence>
<dbReference type="PROSITE" id="PS00216">
    <property type="entry name" value="SUGAR_TRANSPORT_1"/>
    <property type="match status" value="1"/>
</dbReference>
<dbReference type="PANTHER" id="PTHR23503:SF8">
    <property type="entry name" value="FACILITATED GLUCOSE TRANSPORTER PROTEIN 1"/>
    <property type="match status" value="1"/>
</dbReference>
<keyword evidence="4 6" id="KW-1133">Transmembrane helix</keyword>
<dbReference type="GO" id="GO:0016020">
    <property type="term" value="C:membrane"/>
    <property type="evidence" value="ECO:0007669"/>
    <property type="project" value="UniProtKB-SubCell"/>
</dbReference>
<comment type="subcellular location">
    <subcellularLocation>
        <location evidence="1">Membrane</location>
        <topology evidence="1">Multi-pass membrane protein</topology>
    </subcellularLocation>
</comment>
<dbReference type="InterPro" id="IPR003663">
    <property type="entry name" value="Sugar/inositol_transpt"/>
</dbReference>
<evidence type="ECO:0000313" key="8">
    <source>
        <dbReference type="EMBL" id="PIK37218.1"/>
    </source>
</evidence>
<dbReference type="STRING" id="307972.A0A2G8JNC5"/>
<protein>
    <submittedName>
        <fullName evidence="8">Putative solute carrier family 2, facilitated glucose transporter member 1</fullName>
    </submittedName>
</protein>
<accession>A0A2G8JNC5</accession>
<feature type="transmembrane region" description="Helical" evidence="6">
    <location>
        <begin position="166"/>
        <end position="187"/>
    </location>
</feature>
<dbReference type="Proteomes" id="UP000230750">
    <property type="component" value="Unassembled WGS sequence"/>
</dbReference>
<dbReference type="Gene3D" id="1.20.1250.20">
    <property type="entry name" value="MFS general substrate transporter like domains"/>
    <property type="match status" value="1"/>
</dbReference>
<dbReference type="InterPro" id="IPR005828">
    <property type="entry name" value="MFS_sugar_transport-like"/>
</dbReference>
<organism evidence="8 9">
    <name type="scientific">Stichopus japonicus</name>
    <name type="common">Sea cucumber</name>
    <dbReference type="NCBI Taxonomy" id="307972"/>
    <lineage>
        <taxon>Eukaryota</taxon>
        <taxon>Metazoa</taxon>
        <taxon>Echinodermata</taxon>
        <taxon>Eleutherozoa</taxon>
        <taxon>Echinozoa</taxon>
        <taxon>Holothuroidea</taxon>
        <taxon>Aspidochirotacea</taxon>
        <taxon>Aspidochirotida</taxon>
        <taxon>Stichopodidae</taxon>
        <taxon>Apostichopus</taxon>
    </lineage>
</organism>
<feature type="transmembrane region" description="Helical" evidence="6">
    <location>
        <begin position="138"/>
        <end position="160"/>
    </location>
</feature>
<evidence type="ECO:0000259" key="7">
    <source>
        <dbReference type="PROSITE" id="PS50850"/>
    </source>
</evidence>
<keyword evidence="3 6" id="KW-0812">Transmembrane</keyword>
<dbReference type="Pfam" id="PF00083">
    <property type="entry name" value="Sugar_tr"/>
    <property type="match status" value="1"/>
</dbReference>
<feature type="transmembrane region" description="Helical" evidence="6">
    <location>
        <begin position="103"/>
        <end position="126"/>
    </location>
</feature>
<dbReference type="InterPro" id="IPR020846">
    <property type="entry name" value="MFS_dom"/>
</dbReference>
<keyword evidence="5 6" id="KW-0472">Membrane</keyword>
<reference evidence="8 9" key="1">
    <citation type="journal article" date="2017" name="PLoS Biol.">
        <title>The sea cucumber genome provides insights into morphological evolution and visceral regeneration.</title>
        <authorList>
            <person name="Zhang X."/>
            <person name="Sun L."/>
            <person name="Yuan J."/>
            <person name="Sun Y."/>
            <person name="Gao Y."/>
            <person name="Zhang L."/>
            <person name="Li S."/>
            <person name="Dai H."/>
            <person name="Hamel J.F."/>
            <person name="Liu C."/>
            <person name="Yu Y."/>
            <person name="Liu S."/>
            <person name="Lin W."/>
            <person name="Guo K."/>
            <person name="Jin S."/>
            <person name="Xu P."/>
            <person name="Storey K.B."/>
            <person name="Huan P."/>
            <person name="Zhang T."/>
            <person name="Zhou Y."/>
            <person name="Zhang J."/>
            <person name="Lin C."/>
            <person name="Li X."/>
            <person name="Xing L."/>
            <person name="Huo D."/>
            <person name="Sun M."/>
            <person name="Wang L."/>
            <person name="Mercier A."/>
            <person name="Li F."/>
            <person name="Yang H."/>
            <person name="Xiang J."/>
        </authorList>
    </citation>
    <scope>NUCLEOTIDE SEQUENCE [LARGE SCALE GENOMIC DNA]</scope>
    <source>
        <strain evidence="8">Shaxun</strain>
        <tissue evidence="8">Muscle</tissue>
    </source>
</reference>
<sequence length="263" mass="29228">MAGSFQFGYQVGVLTGPSDLMRDFYNQSQTERRGAPLSDTAELWLWSTTISIFCIGGAMGALSAGYLSDVLGRKGAMLLTNVFSILGGLLMGLSYVFNNYEMVIIGRFVIGYYAGVGITIVPLYLVEISPVNLRGAIATIHQLLLTIGIVVAQILGIYAFDYKTGWPILVFLTAVPSIIQLFILPFCPESPRWYYLMSDDKENVEKKLFKSGGSVNLKYRLLKYGPFCHFSCLVPICLLALVKLRGTDNVRNEMEELRQEQTN</sequence>